<reference evidence="3" key="1">
    <citation type="submission" date="2023-03" db="EMBL/GenBank/DDBJ databases">
        <title>Massive genome expansion in bonnet fungi (Mycena s.s.) driven by repeated elements and novel gene families across ecological guilds.</title>
        <authorList>
            <consortium name="Lawrence Berkeley National Laboratory"/>
            <person name="Harder C.B."/>
            <person name="Miyauchi S."/>
            <person name="Viragh M."/>
            <person name="Kuo A."/>
            <person name="Thoen E."/>
            <person name="Andreopoulos B."/>
            <person name="Lu D."/>
            <person name="Skrede I."/>
            <person name="Drula E."/>
            <person name="Henrissat B."/>
            <person name="Morin E."/>
            <person name="Kohler A."/>
            <person name="Barry K."/>
            <person name="LaButti K."/>
            <person name="Morin E."/>
            <person name="Salamov A."/>
            <person name="Lipzen A."/>
            <person name="Mereny Z."/>
            <person name="Hegedus B."/>
            <person name="Baldrian P."/>
            <person name="Stursova M."/>
            <person name="Weitz H."/>
            <person name="Taylor A."/>
            <person name="Grigoriev I.V."/>
            <person name="Nagy L.G."/>
            <person name="Martin F."/>
            <person name="Kauserud H."/>
        </authorList>
    </citation>
    <scope>NUCLEOTIDE SEQUENCE</scope>
    <source>
        <strain evidence="3">CBHHK188m</strain>
    </source>
</reference>
<protein>
    <submittedName>
        <fullName evidence="3">Glycolipid transfer protein domain-containing protein</fullName>
    </submittedName>
</protein>
<name>A0AAD7KBP5_9AGAR</name>
<evidence type="ECO:0000313" key="3">
    <source>
        <dbReference type="EMBL" id="KAJ7782368.1"/>
    </source>
</evidence>
<organism evidence="3 4">
    <name type="scientific">Mycena maculata</name>
    <dbReference type="NCBI Taxonomy" id="230809"/>
    <lineage>
        <taxon>Eukaryota</taxon>
        <taxon>Fungi</taxon>
        <taxon>Dikarya</taxon>
        <taxon>Basidiomycota</taxon>
        <taxon>Agaricomycotina</taxon>
        <taxon>Agaricomycetes</taxon>
        <taxon>Agaricomycetidae</taxon>
        <taxon>Agaricales</taxon>
        <taxon>Marasmiineae</taxon>
        <taxon>Mycenaceae</taxon>
        <taxon>Mycena</taxon>
    </lineage>
</organism>
<evidence type="ECO:0000256" key="1">
    <source>
        <dbReference type="ARBA" id="ARBA00022448"/>
    </source>
</evidence>
<dbReference type="Proteomes" id="UP001215280">
    <property type="component" value="Unassembled WGS sequence"/>
</dbReference>
<keyword evidence="1" id="KW-0813">Transport</keyword>
<dbReference type="GO" id="GO:1902387">
    <property type="term" value="F:ceramide 1-phosphate binding"/>
    <property type="evidence" value="ECO:0007669"/>
    <property type="project" value="TreeGrafter"/>
</dbReference>
<evidence type="ECO:0000313" key="4">
    <source>
        <dbReference type="Proteomes" id="UP001215280"/>
    </source>
</evidence>
<dbReference type="Pfam" id="PF08718">
    <property type="entry name" value="GLTP"/>
    <property type="match status" value="1"/>
</dbReference>
<accession>A0AAD7KBP5</accession>
<dbReference type="Gene3D" id="1.10.3520.10">
    <property type="entry name" value="Glycolipid transfer protein"/>
    <property type="match status" value="1"/>
</dbReference>
<keyword evidence="4" id="KW-1185">Reference proteome</keyword>
<dbReference type="InterPro" id="IPR036497">
    <property type="entry name" value="GLTP_sf"/>
</dbReference>
<dbReference type="GO" id="GO:1902388">
    <property type="term" value="F:ceramide 1-phosphate transfer activity"/>
    <property type="evidence" value="ECO:0007669"/>
    <property type="project" value="TreeGrafter"/>
</dbReference>
<dbReference type="EMBL" id="JARJLG010000003">
    <property type="protein sequence ID" value="KAJ7782368.1"/>
    <property type="molecule type" value="Genomic_DNA"/>
</dbReference>
<dbReference type="GO" id="GO:0016020">
    <property type="term" value="C:membrane"/>
    <property type="evidence" value="ECO:0007669"/>
    <property type="project" value="TreeGrafter"/>
</dbReference>
<gene>
    <name evidence="3" type="ORF">DFH07DRAFT_790410</name>
</gene>
<dbReference type="InterPro" id="IPR014830">
    <property type="entry name" value="Glycolipid_transfer_prot_dom"/>
</dbReference>
<dbReference type="PANTHER" id="PTHR10219:SF25">
    <property type="entry name" value="PLECKSTRIN HOMOLOGY DOMAIN-CONTAINING FAMILY A MEMBER 8"/>
    <property type="match status" value="1"/>
</dbReference>
<dbReference type="PANTHER" id="PTHR10219">
    <property type="entry name" value="GLYCOLIPID TRANSFER PROTEIN-RELATED"/>
    <property type="match status" value="1"/>
</dbReference>
<dbReference type="FunFam" id="1.10.3520.10:FF:000001">
    <property type="entry name" value="Pleckstrin domain-containing family A member 8"/>
    <property type="match status" value="1"/>
</dbReference>
<proteinExistence type="predicted"/>
<evidence type="ECO:0000259" key="2">
    <source>
        <dbReference type="Pfam" id="PF08718"/>
    </source>
</evidence>
<dbReference type="SUPFAM" id="SSF110004">
    <property type="entry name" value="Glycolipid transfer protein, GLTP"/>
    <property type="match status" value="1"/>
</dbReference>
<dbReference type="GO" id="GO:0005829">
    <property type="term" value="C:cytosol"/>
    <property type="evidence" value="ECO:0007669"/>
    <property type="project" value="TreeGrafter"/>
</dbReference>
<dbReference type="AlphaFoldDB" id="A0AAD7KBP5"/>
<sequence>MAPYFETIKISFADVDTDPGVNTLQFLDACDDLVRLFDILGPAFSMVQSDLNGNITKVRAVAKECGTLQGLVEKKQEEKTAAEKTATEGLMWLFRALSFTCEALQIVQKEKEKTDKDRKELSAAFTESYKLKLKPFHNFVVQGFFSAAMIACPSRGPFYAQLAVADPATWKDVTAGQLETLNVELDKWLEALASIIGRMKAVYGEDPKNKKKPLIY</sequence>
<comment type="caution">
    <text evidence="3">The sequence shown here is derived from an EMBL/GenBank/DDBJ whole genome shotgun (WGS) entry which is preliminary data.</text>
</comment>
<feature type="domain" description="Glycolipid transfer protein" evidence="2">
    <location>
        <begin position="21"/>
        <end position="163"/>
    </location>
</feature>